<sequence>MDLQGNVHSEYGRFEQIVTQFLSKSLHIILDSRVPSVRQNGRNLLSGTPVKKSDKWFSLKLGDRPASLDNLNLWHRNLTEPMIIDILLVQEVPDSSSDNNPTTTLGLGKYVETVIERWVVQYEYSRTVFPHVVESSSSYKKTYKKSIILLRSLYAMMRLLPAYRPFRKLCSSTQASDFDINYKVSSFSAPFSREEDEVMKPYNFASVDAPQGRLSISATYRENLSCFNLDTSIAYPPQIITDYVGSPATDPFRAFPSSKNGFSATSFSLRGVQSPSSTPFQRPHSWTSGLHRMSPLTQPLGGSPPVHRTSTIPNESSSPPTDIYGHRIQNYRSVTRHKSTSFDEHQLSPPFSPSPTPSPPTYLSGGYPVKVRRHSETAPMSIPHPTMGRSPRCLSPNLSDPNRHSLPPLSPRSTKFDASSQDSTSGIRLPRRSESLRVGESHSGMSNLFSGQKGLRDSKDDSGRFSGLLSSSDSPRIGFSRCSSKLSFQDDFDDFDFAGPFIVDDVDISDSPVSQNLDGKRSSEFTKSQDAAVGALVHMLRTAPPLRQDSSCYSSHSSKTELEGEVGAISSGLPRKTSDALEELRSYKDMKDLLLSKSGTGVLLREAGAGQDLLHPTCLDSKIVCELLQFSQNLSQKGQGGRLSGPTRATFDPGSICKSYRVLDKQLNWAFGNSISTLITSGCKYSGVSGSIVSFLVKGLECRSFYSDGRDRSIKLGISVRNSVIEGQFTLIPFKWQVDQNFAPWIRAVEFQNKMQTHAAAVLVALNTQIRPKPRCSPH</sequence>
<feature type="compositionally biased region" description="Polar residues" evidence="2">
    <location>
        <begin position="308"/>
        <end position="320"/>
    </location>
</feature>
<dbReference type="PANTHER" id="PTHR13430:SF4">
    <property type="entry name" value="AUTOPHAGY-RELATED PROTEIN 13"/>
    <property type="match status" value="1"/>
</dbReference>
<feature type="compositionally biased region" description="Pro residues" evidence="2">
    <location>
        <begin position="350"/>
        <end position="360"/>
    </location>
</feature>
<evidence type="ECO:0000256" key="1">
    <source>
        <dbReference type="ARBA" id="ARBA00023006"/>
    </source>
</evidence>
<keyword evidence="5" id="KW-1185">Reference proteome</keyword>
<keyword evidence="1" id="KW-0072">Autophagy</keyword>
<dbReference type="EMBL" id="WJXA01000003">
    <property type="protein sequence ID" value="KAF7148525.1"/>
    <property type="molecule type" value="Genomic_DNA"/>
</dbReference>
<gene>
    <name evidence="4" type="ORF">RHSIM_Rhsim03G0218700</name>
</gene>
<dbReference type="GO" id="GO:0000407">
    <property type="term" value="C:phagophore assembly site"/>
    <property type="evidence" value="ECO:0007669"/>
    <property type="project" value="TreeGrafter"/>
</dbReference>
<feature type="region of interest" description="Disordered" evidence="2">
    <location>
        <begin position="270"/>
        <end position="475"/>
    </location>
</feature>
<proteinExistence type="predicted"/>
<dbReference type="PANTHER" id="PTHR13430">
    <property type="match status" value="1"/>
</dbReference>
<comment type="caution">
    <text evidence="4">The sequence shown here is derived from an EMBL/GenBank/DDBJ whole genome shotgun (WGS) entry which is preliminary data.</text>
</comment>
<feature type="compositionally biased region" description="Polar residues" evidence="2">
    <location>
        <begin position="411"/>
        <end position="426"/>
    </location>
</feature>
<dbReference type="InterPro" id="IPR040182">
    <property type="entry name" value="ATG13"/>
</dbReference>
<dbReference type="AlphaFoldDB" id="A0A834LQF5"/>
<evidence type="ECO:0000259" key="3">
    <source>
        <dbReference type="Pfam" id="PF10033"/>
    </source>
</evidence>
<dbReference type="GO" id="GO:0034497">
    <property type="term" value="P:protein localization to phagophore assembly site"/>
    <property type="evidence" value="ECO:0007669"/>
    <property type="project" value="TreeGrafter"/>
</dbReference>
<feature type="compositionally biased region" description="Polar residues" evidence="2">
    <location>
        <begin position="270"/>
        <end position="288"/>
    </location>
</feature>
<dbReference type="InterPro" id="IPR036570">
    <property type="entry name" value="HORMA_dom_sf"/>
</dbReference>
<evidence type="ECO:0000313" key="4">
    <source>
        <dbReference type="EMBL" id="KAF7148525.1"/>
    </source>
</evidence>
<dbReference type="GO" id="GO:0005829">
    <property type="term" value="C:cytosol"/>
    <property type="evidence" value="ECO:0007669"/>
    <property type="project" value="TreeGrafter"/>
</dbReference>
<name>A0A834LQF5_RHOSS</name>
<dbReference type="OrthoDB" id="70161at2759"/>
<accession>A0A834LQF5</accession>
<dbReference type="GO" id="GO:1990316">
    <property type="term" value="C:Atg1/ULK1 kinase complex"/>
    <property type="evidence" value="ECO:0007669"/>
    <property type="project" value="InterPro"/>
</dbReference>
<dbReference type="GO" id="GO:0000423">
    <property type="term" value="P:mitophagy"/>
    <property type="evidence" value="ECO:0007669"/>
    <property type="project" value="TreeGrafter"/>
</dbReference>
<feature type="compositionally biased region" description="Basic and acidic residues" evidence="2">
    <location>
        <begin position="454"/>
        <end position="463"/>
    </location>
</feature>
<protein>
    <recommendedName>
        <fullName evidence="3">Autophagy-related protein 13 N-terminal domain-containing protein</fullName>
    </recommendedName>
</protein>
<dbReference type="Proteomes" id="UP000626092">
    <property type="component" value="Unassembled WGS sequence"/>
</dbReference>
<dbReference type="Pfam" id="PF10033">
    <property type="entry name" value="ATG13"/>
    <property type="match status" value="1"/>
</dbReference>
<feature type="domain" description="Autophagy-related protein 13 N-terminal" evidence="3">
    <location>
        <begin position="18"/>
        <end position="224"/>
    </location>
</feature>
<dbReference type="Gene3D" id="3.30.900.10">
    <property type="entry name" value="HORMA domain"/>
    <property type="match status" value="1"/>
</dbReference>
<evidence type="ECO:0000313" key="5">
    <source>
        <dbReference type="Proteomes" id="UP000626092"/>
    </source>
</evidence>
<dbReference type="GO" id="GO:0034727">
    <property type="term" value="P:piecemeal microautophagy of the nucleus"/>
    <property type="evidence" value="ECO:0007669"/>
    <property type="project" value="TreeGrafter"/>
</dbReference>
<evidence type="ECO:0000256" key="2">
    <source>
        <dbReference type="SAM" id="MobiDB-lite"/>
    </source>
</evidence>
<feature type="compositionally biased region" description="Basic and acidic residues" evidence="2">
    <location>
        <begin position="431"/>
        <end position="440"/>
    </location>
</feature>
<organism evidence="4 5">
    <name type="scientific">Rhododendron simsii</name>
    <name type="common">Sims's rhododendron</name>
    <dbReference type="NCBI Taxonomy" id="118357"/>
    <lineage>
        <taxon>Eukaryota</taxon>
        <taxon>Viridiplantae</taxon>
        <taxon>Streptophyta</taxon>
        <taxon>Embryophyta</taxon>
        <taxon>Tracheophyta</taxon>
        <taxon>Spermatophyta</taxon>
        <taxon>Magnoliopsida</taxon>
        <taxon>eudicotyledons</taxon>
        <taxon>Gunneridae</taxon>
        <taxon>Pentapetalae</taxon>
        <taxon>asterids</taxon>
        <taxon>Ericales</taxon>
        <taxon>Ericaceae</taxon>
        <taxon>Ericoideae</taxon>
        <taxon>Rhodoreae</taxon>
        <taxon>Rhododendron</taxon>
    </lineage>
</organism>
<dbReference type="InterPro" id="IPR018731">
    <property type="entry name" value="Atg13_N"/>
</dbReference>
<reference evidence="4" key="1">
    <citation type="submission" date="2019-11" db="EMBL/GenBank/DDBJ databases">
        <authorList>
            <person name="Liu Y."/>
            <person name="Hou J."/>
            <person name="Li T.-Q."/>
            <person name="Guan C.-H."/>
            <person name="Wu X."/>
            <person name="Wu H.-Z."/>
            <person name="Ling F."/>
            <person name="Zhang R."/>
            <person name="Shi X.-G."/>
            <person name="Ren J.-P."/>
            <person name="Chen E.-F."/>
            <person name="Sun J.-M."/>
        </authorList>
    </citation>
    <scope>NUCLEOTIDE SEQUENCE</scope>
    <source>
        <strain evidence="4">Adult_tree_wgs_1</strain>
        <tissue evidence="4">Leaves</tissue>
    </source>
</reference>